<dbReference type="Proteomes" id="UP000005408">
    <property type="component" value="Unassembled WGS sequence"/>
</dbReference>
<comment type="similarity">
    <text evidence="2">Belongs to the LAMTOR4 family.</text>
</comment>
<reference evidence="5" key="1">
    <citation type="submission" date="2022-08" db="UniProtKB">
        <authorList>
            <consortium name="EnsemblMetazoa"/>
        </authorList>
    </citation>
    <scope>IDENTIFICATION</scope>
    <source>
        <strain evidence="5">05x7-T-G4-1.051#20</strain>
    </source>
</reference>
<dbReference type="EnsemblMetazoa" id="G16085.6">
    <property type="protein sequence ID" value="G16085.6:cds"/>
    <property type="gene ID" value="G16085"/>
</dbReference>
<dbReference type="PANTHER" id="PTHR33967:SF1">
    <property type="entry name" value="RAGULATOR COMPLEX PROTEIN LAMTOR4"/>
    <property type="match status" value="1"/>
</dbReference>
<accession>A0A8W8IVR6</accession>
<name>A0A8W8IVR6_MAGGI</name>
<evidence type="ECO:0000256" key="1">
    <source>
        <dbReference type="ARBA" id="ARBA00004371"/>
    </source>
</evidence>
<dbReference type="EnsemblMetazoa" id="G16085.3">
    <property type="protein sequence ID" value="G16085.3:cds"/>
    <property type="gene ID" value="G16085"/>
</dbReference>
<dbReference type="GO" id="GO:0005085">
    <property type="term" value="F:guanyl-nucleotide exchange factor activity"/>
    <property type="evidence" value="ECO:0007669"/>
    <property type="project" value="TreeGrafter"/>
</dbReference>
<dbReference type="GO" id="GO:0071230">
    <property type="term" value="P:cellular response to amino acid stimulus"/>
    <property type="evidence" value="ECO:0007669"/>
    <property type="project" value="InterPro"/>
</dbReference>
<evidence type="ECO:0000313" key="5">
    <source>
        <dbReference type="EnsemblMetazoa" id="G16085.6:cds"/>
    </source>
</evidence>
<dbReference type="GO" id="GO:0005764">
    <property type="term" value="C:lysosome"/>
    <property type="evidence" value="ECO:0007669"/>
    <property type="project" value="UniProtKB-SubCell"/>
</dbReference>
<protein>
    <recommendedName>
        <fullName evidence="4">Late endosomal/lysosomal adaptor and MAPK and MTOR activator 4</fullName>
    </recommendedName>
</protein>
<dbReference type="OMA" id="MEMVRTA"/>
<dbReference type="SUPFAM" id="SSF103196">
    <property type="entry name" value="Roadblock/LC7 domain"/>
    <property type="match status" value="1"/>
</dbReference>
<evidence type="ECO:0000256" key="4">
    <source>
        <dbReference type="ARBA" id="ARBA00032690"/>
    </source>
</evidence>
<comment type="subcellular location">
    <subcellularLocation>
        <location evidence="1">Lysosome</location>
    </subcellularLocation>
</comment>
<sequence length="101" mass="11324">MIIMANVQGVDKIQDSLGYLVLTEEGAVISSGGDLQNAEALADRLTKLVYTASRIPVSPDRRETFHKISVIWEQFMYVITVSNHRIYVCKRPYNPQDPAVA</sequence>
<keyword evidence="3" id="KW-0458">Lysosome</keyword>
<dbReference type="GO" id="GO:0071986">
    <property type="term" value="C:Ragulator complex"/>
    <property type="evidence" value="ECO:0007669"/>
    <property type="project" value="InterPro"/>
</dbReference>
<dbReference type="AlphaFoldDB" id="A0A8W8IVR6"/>
<dbReference type="InterPro" id="IPR034601">
    <property type="entry name" value="LAMTOR4"/>
</dbReference>
<organism evidence="5 6">
    <name type="scientific">Magallana gigas</name>
    <name type="common">Pacific oyster</name>
    <name type="synonym">Crassostrea gigas</name>
    <dbReference type="NCBI Taxonomy" id="29159"/>
    <lineage>
        <taxon>Eukaryota</taxon>
        <taxon>Metazoa</taxon>
        <taxon>Spiralia</taxon>
        <taxon>Lophotrochozoa</taxon>
        <taxon>Mollusca</taxon>
        <taxon>Bivalvia</taxon>
        <taxon>Autobranchia</taxon>
        <taxon>Pteriomorphia</taxon>
        <taxon>Ostreida</taxon>
        <taxon>Ostreoidea</taxon>
        <taxon>Ostreidae</taxon>
        <taxon>Magallana</taxon>
    </lineage>
</organism>
<dbReference type="GO" id="GO:0032008">
    <property type="term" value="P:positive regulation of TOR signaling"/>
    <property type="evidence" value="ECO:0007669"/>
    <property type="project" value="InterPro"/>
</dbReference>
<dbReference type="PANTHER" id="PTHR33967">
    <property type="entry name" value="RAGULATOR COMPLEX PROTEIN LAMTOR4"/>
    <property type="match status" value="1"/>
</dbReference>
<evidence type="ECO:0000256" key="2">
    <source>
        <dbReference type="ARBA" id="ARBA00010627"/>
    </source>
</evidence>
<evidence type="ECO:0000313" key="6">
    <source>
        <dbReference type="Proteomes" id="UP000005408"/>
    </source>
</evidence>
<dbReference type="OrthoDB" id="275011at2759"/>
<proteinExistence type="inferred from homology"/>
<evidence type="ECO:0000256" key="3">
    <source>
        <dbReference type="ARBA" id="ARBA00023228"/>
    </source>
</evidence>
<dbReference type="EnsemblMetazoa" id="G16085.5">
    <property type="protein sequence ID" value="G16085.5:cds"/>
    <property type="gene ID" value="G16085"/>
</dbReference>
<keyword evidence="6" id="KW-1185">Reference proteome</keyword>